<dbReference type="GO" id="GO:0045271">
    <property type="term" value="C:respiratory chain complex I"/>
    <property type="evidence" value="ECO:0007669"/>
    <property type="project" value="InterPro"/>
</dbReference>
<evidence type="ECO:0000256" key="9">
    <source>
        <dbReference type="ARBA" id="ARBA00023128"/>
    </source>
</evidence>
<comment type="function">
    <text evidence="13">Accessory subunit of the mitochondrial membrane respiratory chain NADH dehydrogenase (Complex I), that is believed to be not involved in catalysis. Required for proper complex I assembly. Complex I functions in the transfer of electrons from NADH to the respiratory chain. The immediate electron acceptor for the enzyme is believed to be ubiquinone.</text>
</comment>
<evidence type="ECO:0000256" key="5">
    <source>
        <dbReference type="ARBA" id="ARBA00022448"/>
    </source>
</evidence>
<dbReference type="KEGG" id="ccal:108632340"/>
<keyword evidence="15" id="KW-1185">Reference proteome</keyword>
<evidence type="ECO:0000256" key="3">
    <source>
        <dbReference type="ARBA" id="ARBA00011790"/>
    </source>
</evidence>
<name>A0AAJ7NFU4_9HYME</name>
<dbReference type="PANTHER" id="PTHR12964">
    <property type="entry name" value="NADH-UBIQUINONE OXIDOREDUCTASE B14 SUBUNIT"/>
    <property type="match status" value="1"/>
</dbReference>
<evidence type="ECO:0000256" key="10">
    <source>
        <dbReference type="ARBA" id="ARBA00023136"/>
    </source>
</evidence>
<keyword evidence="6" id="KW-0679">Respiratory chain</keyword>
<evidence type="ECO:0000256" key="11">
    <source>
        <dbReference type="ARBA" id="ARBA00030213"/>
    </source>
</evidence>
<evidence type="ECO:0000256" key="8">
    <source>
        <dbReference type="ARBA" id="ARBA00022982"/>
    </source>
</evidence>
<gene>
    <name evidence="16" type="primary">LOC108632340</name>
</gene>
<comment type="similarity">
    <text evidence="2">Belongs to the complex I LYR family.</text>
</comment>
<dbReference type="RefSeq" id="XP_017892336.1">
    <property type="nucleotide sequence ID" value="XM_018036847.2"/>
</dbReference>
<organism evidence="15 16">
    <name type="scientific">Ceratina calcarata</name>
    <dbReference type="NCBI Taxonomy" id="156304"/>
    <lineage>
        <taxon>Eukaryota</taxon>
        <taxon>Metazoa</taxon>
        <taxon>Ecdysozoa</taxon>
        <taxon>Arthropoda</taxon>
        <taxon>Hexapoda</taxon>
        <taxon>Insecta</taxon>
        <taxon>Pterygota</taxon>
        <taxon>Neoptera</taxon>
        <taxon>Endopterygota</taxon>
        <taxon>Hymenoptera</taxon>
        <taxon>Apocrita</taxon>
        <taxon>Aculeata</taxon>
        <taxon>Apoidea</taxon>
        <taxon>Anthophila</taxon>
        <taxon>Apidae</taxon>
        <taxon>Ceratina</taxon>
        <taxon>Zadontomerus</taxon>
    </lineage>
</organism>
<dbReference type="GO" id="GO:0005743">
    <property type="term" value="C:mitochondrial inner membrane"/>
    <property type="evidence" value="ECO:0007669"/>
    <property type="project" value="UniProtKB-SubCell"/>
</dbReference>
<sequence>MAAPVRTTVKQVKPILSLTPIEARRRVITLYKAWYRQIPFIQYNYDLPKTSEDCKKKLREEFERYANVQDIRVIDSLLIRGQMELQEVTAKWKPPCTLLNYWKDTTEPRPKDFMSKFISGKD</sequence>
<dbReference type="PANTHER" id="PTHR12964:SF0">
    <property type="entry name" value="NADH DEHYDROGENASE [UBIQUINONE] 1 ALPHA SUBCOMPLEX SUBUNIT 6"/>
    <property type="match status" value="1"/>
</dbReference>
<evidence type="ECO:0000256" key="2">
    <source>
        <dbReference type="ARBA" id="ARBA00009508"/>
    </source>
</evidence>
<keyword evidence="8" id="KW-0249">Electron transport</keyword>
<evidence type="ECO:0000256" key="13">
    <source>
        <dbReference type="ARBA" id="ARBA00046116"/>
    </source>
</evidence>
<proteinExistence type="inferred from homology"/>
<evidence type="ECO:0000256" key="4">
    <source>
        <dbReference type="ARBA" id="ARBA00016386"/>
    </source>
</evidence>
<comment type="subunit">
    <text evidence="3">Mammalian complex I is composed of 45 different subunits.</text>
</comment>
<dbReference type="GO" id="GO:0006979">
    <property type="term" value="P:response to oxidative stress"/>
    <property type="evidence" value="ECO:0007669"/>
    <property type="project" value="TreeGrafter"/>
</dbReference>
<feature type="domain" description="Complex 1 LYR protein" evidence="14">
    <location>
        <begin position="25"/>
        <end position="87"/>
    </location>
</feature>
<evidence type="ECO:0000313" key="15">
    <source>
        <dbReference type="Proteomes" id="UP000694925"/>
    </source>
</evidence>
<reference evidence="16" key="1">
    <citation type="submission" date="2025-08" db="UniProtKB">
        <authorList>
            <consortium name="RefSeq"/>
        </authorList>
    </citation>
    <scope>IDENTIFICATION</scope>
    <source>
        <tissue evidence="16">Whole body</tissue>
    </source>
</reference>
<evidence type="ECO:0000259" key="14">
    <source>
        <dbReference type="Pfam" id="PF05347"/>
    </source>
</evidence>
<dbReference type="CTD" id="36159"/>
<keyword evidence="10" id="KW-0472">Membrane</keyword>
<dbReference type="CDD" id="cd20266">
    <property type="entry name" value="Complex1_LYR_NDUFA6_LYRM6"/>
    <property type="match status" value="1"/>
</dbReference>
<evidence type="ECO:0000256" key="1">
    <source>
        <dbReference type="ARBA" id="ARBA00004443"/>
    </source>
</evidence>
<keyword evidence="5" id="KW-0813">Transport</keyword>
<keyword evidence="9" id="KW-0496">Mitochondrion</keyword>
<dbReference type="InterPro" id="IPR008011">
    <property type="entry name" value="Complex1_LYR_dom"/>
</dbReference>
<dbReference type="Proteomes" id="UP000694925">
    <property type="component" value="Unplaced"/>
</dbReference>
<comment type="subcellular location">
    <subcellularLocation>
        <location evidence="1">Mitochondrion inner membrane</location>
        <topology evidence="1">Peripheral membrane protein</topology>
        <orientation evidence="1">Matrix side</orientation>
    </subcellularLocation>
</comment>
<dbReference type="InterPro" id="IPR016488">
    <property type="entry name" value="NADH_Ub_cplx-1_asu_su-6"/>
</dbReference>
<evidence type="ECO:0000256" key="12">
    <source>
        <dbReference type="ARBA" id="ARBA00032352"/>
    </source>
</evidence>
<accession>A0AAJ7NFU4</accession>
<protein>
    <recommendedName>
        <fullName evidence="4">NADH dehydrogenase [ubiquinone] 1 alpha subcomplex subunit 6</fullName>
    </recommendedName>
    <alternativeName>
        <fullName evidence="11">Complex I-B14</fullName>
    </alternativeName>
    <alternativeName>
        <fullName evidence="12">NADH-ubiquinone oxidoreductase B14 subunit</fullName>
    </alternativeName>
</protein>
<dbReference type="AlphaFoldDB" id="A0AAJ7NFU4"/>
<dbReference type="GeneID" id="108632340"/>
<dbReference type="InterPro" id="IPR045299">
    <property type="entry name" value="Complex1_LYR_NDUFA6_LYRM6"/>
</dbReference>
<evidence type="ECO:0000256" key="6">
    <source>
        <dbReference type="ARBA" id="ARBA00022660"/>
    </source>
</evidence>
<dbReference type="Pfam" id="PF05347">
    <property type="entry name" value="Complex1_LYR"/>
    <property type="match status" value="1"/>
</dbReference>
<keyword evidence="7" id="KW-0999">Mitochondrion inner membrane</keyword>
<evidence type="ECO:0000256" key="7">
    <source>
        <dbReference type="ARBA" id="ARBA00022792"/>
    </source>
</evidence>
<evidence type="ECO:0000313" key="16">
    <source>
        <dbReference type="RefSeq" id="XP_017892336.1"/>
    </source>
</evidence>